<evidence type="ECO:0000256" key="3">
    <source>
        <dbReference type="HAMAP-Rule" id="MF_01124"/>
    </source>
</evidence>
<dbReference type="Proteomes" id="UP001296943">
    <property type="component" value="Unassembled WGS sequence"/>
</dbReference>
<comment type="caution">
    <text evidence="4">The sequence shown here is derived from an EMBL/GenBank/DDBJ whole genome shotgun (WGS) entry which is preliminary data.</text>
</comment>
<dbReference type="RefSeq" id="WP_204497247.1">
    <property type="nucleotide sequence ID" value="NZ_JAFBDR010000001.1"/>
</dbReference>
<dbReference type="EMBL" id="JAFBDR010000001">
    <property type="protein sequence ID" value="MBM7569802.1"/>
    <property type="molecule type" value="Genomic_DNA"/>
</dbReference>
<dbReference type="Gene3D" id="3.30.70.1950">
    <property type="match status" value="1"/>
</dbReference>
<evidence type="ECO:0000313" key="5">
    <source>
        <dbReference type="Proteomes" id="UP001296943"/>
    </source>
</evidence>
<comment type="subunit">
    <text evidence="2 3">Homodimer.</text>
</comment>
<gene>
    <name evidence="3" type="primary">mecA</name>
    <name evidence="4" type="ORF">JOC48_000271</name>
</gene>
<dbReference type="InterPro" id="IPR038471">
    <property type="entry name" value="MecA_C_sf"/>
</dbReference>
<protein>
    <recommendedName>
        <fullName evidence="3">Adapter protein MecA</fullName>
    </recommendedName>
</protein>
<dbReference type="NCBIfam" id="NF002781">
    <property type="entry name" value="PRK02899.1"/>
    <property type="match status" value="1"/>
</dbReference>
<keyword evidence="3" id="KW-0749">Sporulation</keyword>
<dbReference type="PIRSF" id="PIRSF029008">
    <property type="entry name" value="MecA"/>
    <property type="match status" value="1"/>
</dbReference>
<dbReference type="InterPro" id="IPR008681">
    <property type="entry name" value="Neg-reg_MecA"/>
</dbReference>
<reference evidence="4 5" key="1">
    <citation type="submission" date="2021-01" db="EMBL/GenBank/DDBJ databases">
        <title>Genomic Encyclopedia of Type Strains, Phase IV (KMG-IV): sequencing the most valuable type-strain genomes for metagenomic binning, comparative biology and taxonomic classification.</title>
        <authorList>
            <person name="Goeker M."/>
        </authorList>
    </citation>
    <scope>NUCLEOTIDE SEQUENCE [LARGE SCALE GENOMIC DNA]</scope>
    <source>
        <strain evidence="4 5">DSM 23711</strain>
    </source>
</reference>
<sequence length="197" mass="23160">MRLERLSVNQFKIFLTFDDLIERGLTKEDLWHDLPRVHKLFHDMMFEASDELGFKLEGFLLVQVQIMQAQGMLIIVTQNEYQSDDDYDDEFVEMKVTLDESRELIFSFDNFENIIQVCSHLSDIGMNGGTVYHMNDNYYMLIDDQIVEGKNREHIIAIMSEFSSASIITSYRLNEYGKIIFDNNAVEQVLKFFSSDY</sequence>
<dbReference type="HAMAP" id="MF_01124">
    <property type="entry name" value="MecA"/>
    <property type="match status" value="1"/>
</dbReference>
<evidence type="ECO:0000313" key="4">
    <source>
        <dbReference type="EMBL" id="MBM7569802.1"/>
    </source>
</evidence>
<comment type="function">
    <text evidence="3">Enables the recognition and targeting of unfolded and aggregated proteins to the ClpC protease or to other proteins involved in proteolysis. Acts negatively in the development of competence by binding ComK and recruiting it to the ClpCP protease. When overexpressed, inhibits sporulation. Also involved in Spx degradation by ClpC.</text>
</comment>
<comment type="domain">
    <text evidence="3">The N-terminal domain has binding sites for ComK and probably for unfolded/aggregated proteins; the C-terminal domain interacts with ClpC.</text>
</comment>
<keyword evidence="3" id="KW-0178">Competence</keyword>
<accession>A0ABS2MVC3</accession>
<keyword evidence="5" id="KW-1185">Reference proteome</keyword>
<dbReference type="PANTHER" id="PTHR39161:SF2">
    <property type="entry name" value="ADAPTER PROTEIN MECA 2"/>
    <property type="match status" value="1"/>
</dbReference>
<comment type="similarity">
    <text evidence="1 3">Belongs to the MecA family.</text>
</comment>
<organism evidence="4 5">
    <name type="scientific">Aquibacillus albus</name>
    <dbReference type="NCBI Taxonomy" id="1168171"/>
    <lineage>
        <taxon>Bacteria</taxon>
        <taxon>Bacillati</taxon>
        <taxon>Bacillota</taxon>
        <taxon>Bacilli</taxon>
        <taxon>Bacillales</taxon>
        <taxon>Bacillaceae</taxon>
        <taxon>Aquibacillus</taxon>
    </lineage>
</organism>
<name>A0ABS2MVC3_9BACI</name>
<evidence type="ECO:0000256" key="1">
    <source>
        <dbReference type="ARBA" id="ARBA00005397"/>
    </source>
</evidence>
<evidence type="ECO:0000256" key="2">
    <source>
        <dbReference type="ARBA" id="ARBA00011738"/>
    </source>
</evidence>
<dbReference type="PANTHER" id="PTHR39161">
    <property type="entry name" value="ADAPTER PROTEIN MECA"/>
    <property type="match status" value="1"/>
</dbReference>
<proteinExistence type="inferred from homology"/>
<dbReference type="Pfam" id="PF05389">
    <property type="entry name" value="MecA"/>
    <property type="match status" value="1"/>
</dbReference>